<evidence type="ECO:0000313" key="2">
    <source>
        <dbReference type="Proteomes" id="UP000518266"/>
    </source>
</evidence>
<gene>
    <name evidence="1" type="ORF">F7725_006001</name>
</gene>
<dbReference type="OrthoDB" id="9990982at2759"/>
<dbReference type="PANTHER" id="PTHR46513:SF6">
    <property type="entry name" value="NIDOGEN-1"/>
    <property type="match status" value="1"/>
</dbReference>
<keyword evidence="2" id="KW-1185">Reference proteome</keyword>
<dbReference type="InterPro" id="IPR011042">
    <property type="entry name" value="6-blade_b-propeller_TolB-like"/>
</dbReference>
<protein>
    <submittedName>
        <fullName evidence="1">Uncharacterized protein</fullName>
    </submittedName>
</protein>
<dbReference type="Gene3D" id="2.10.25.10">
    <property type="entry name" value="Laminin"/>
    <property type="match status" value="1"/>
</dbReference>
<dbReference type="InterPro" id="IPR050778">
    <property type="entry name" value="Cueball_EGF_LRP_Nidogen"/>
</dbReference>
<dbReference type="Gene3D" id="2.120.10.30">
    <property type="entry name" value="TolB, C-terminal domain"/>
    <property type="match status" value="1"/>
</dbReference>
<organism evidence="1 2">
    <name type="scientific">Dissostichus mawsoni</name>
    <name type="common">Antarctic cod</name>
    <dbReference type="NCBI Taxonomy" id="36200"/>
    <lineage>
        <taxon>Eukaryota</taxon>
        <taxon>Metazoa</taxon>
        <taxon>Chordata</taxon>
        <taxon>Craniata</taxon>
        <taxon>Vertebrata</taxon>
        <taxon>Euteleostomi</taxon>
        <taxon>Actinopterygii</taxon>
        <taxon>Neopterygii</taxon>
        <taxon>Teleostei</taxon>
        <taxon>Neoteleostei</taxon>
        <taxon>Acanthomorphata</taxon>
        <taxon>Eupercaria</taxon>
        <taxon>Perciformes</taxon>
        <taxon>Notothenioidei</taxon>
        <taxon>Nototheniidae</taxon>
        <taxon>Dissostichus</taxon>
    </lineage>
</organism>
<dbReference type="AlphaFoldDB" id="A0A7J5YT40"/>
<dbReference type="PANTHER" id="PTHR46513">
    <property type="entry name" value="VITELLOGENIN RECEPTOR-LIKE PROTEIN-RELATED-RELATED"/>
    <property type="match status" value="1"/>
</dbReference>
<dbReference type="GO" id="GO:0060070">
    <property type="term" value="P:canonical Wnt signaling pathway"/>
    <property type="evidence" value="ECO:0007669"/>
    <property type="project" value="TreeGrafter"/>
</dbReference>
<dbReference type="GO" id="GO:0042813">
    <property type="term" value="F:Wnt receptor activity"/>
    <property type="evidence" value="ECO:0007669"/>
    <property type="project" value="TreeGrafter"/>
</dbReference>
<dbReference type="GO" id="GO:0017147">
    <property type="term" value="F:Wnt-protein binding"/>
    <property type="evidence" value="ECO:0007669"/>
    <property type="project" value="TreeGrafter"/>
</dbReference>
<sequence>MDPHQRLRRQIVEGIQYPFSMVSFGKNLYYTDWRREAVVSVDRFSEKETEEFLPQKRSRPYGITSTPTQCPQAYNYCSNNGGCSHLCLPRLGGFTCHCPDASEGQCEERNCEEPVSGVLDDELSAQLAASARLQPLQPKHLHVVALRPLPVVRDDLMDTRNTHLIGCPGVSVAAQQAVPPTREDHQTAELPQLIDHTPLQIYYKRHKQEQREYRDTEVQRYLRSSVMLFSPKDRTSSCGHMGAHSRI</sequence>
<dbReference type="CDD" id="cd00054">
    <property type="entry name" value="EGF_CA"/>
    <property type="match status" value="1"/>
</dbReference>
<name>A0A7J5YT40_DISMA</name>
<accession>A0A7J5YT40</accession>
<dbReference type="GO" id="GO:0005886">
    <property type="term" value="C:plasma membrane"/>
    <property type="evidence" value="ECO:0007669"/>
    <property type="project" value="TreeGrafter"/>
</dbReference>
<dbReference type="EMBL" id="JAAKFY010000009">
    <property type="protein sequence ID" value="KAF3852646.1"/>
    <property type="molecule type" value="Genomic_DNA"/>
</dbReference>
<evidence type="ECO:0000313" key="1">
    <source>
        <dbReference type="EMBL" id="KAF3852646.1"/>
    </source>
</evidence>
<proteinExistence type="predicted"/>
<dbReference type="Proteomes" id="UP000518266">
    <property type="component" value="Unassembled WGS sequence"/>
</dbReference>
<comment type="caution">
    <text evidence="1">The sequence shown here is derived from an EMBL/GenBank/DDBJ whole genome shotgun (WGS) entry which is preliminary data.</text>
</comment>
<reference evidence="1 2" key="1">
    <citation type="submission" date="2020-03" db="EMBL/GenBank/DDBJ databases">
        <title>Dissostichus mawsoni Genome sequencing and assembly.</title>
        <authorList>
            <person name="Park H."/>
        </authorList>
    </citation>
    <scope>NUCLEOTIDE SEQUENCE [LARGE SCALE GENOMIC DNA]</scope>
    <source>
        <strain evidence="1">DM0001</strain>
        <tissue evidence="1">Muscle</tissue>
    </source>
</reference>